<evidence type="ECO:0000313" key="3">
    <source>
        <dbReference type="EMBL" id="SFF37962.1"/>
    </source>
</evidence>
<dbReference type="GO" id="GO:0016020">
    <property type="term" value="C:membrane"/>
    <property type="evidence" value="ECO:0007669"/>
    <property type="project" value="InterPro"/>
</dbReference>
<dbReference type="InterPro" id="IPR004995">
    <property type="entry name" value="Spore_Ger"/>
</dbReference>
<dbReference type="Pfam" id="PF03323">
    <property type="entry name" value="GerA"/>
    <property type="match status" value="1"/>
</dbReference>
<evidence type="ECO:0000313" key="4">
    <source>
        <dbReference type="Proteomes" id="UP000183410"/>
    </source>
</evidence>
<reference evidence="4" key="1">
    <citation type="submission" date="2016-10" db="EMBL/GenBank/DDBJ databases">
        <authorList>
            <person name="Varghese N."/>
            <person name="Submissions S."/>
        </authorList>
    </citation>
    <scope>NUCLEOTIDE SEQUENCE [LARGE SCALE GENOMIC DNA]</scope>
    <source>
        <strain evidence="4">CGMCC 1.10223</strain>
    </source>
</reference>
<proteinExistence type="predicted"/>
<evidence type="ECO:0000256" key="2">
    <source>
        <dbReference type="SAM" id="MobiDB-lite"/>
    </source>
</evidence>
<sequence length="163" mass="18101">MRGFKRNNWKHQSAKADWQQSDKQPSDEQQPLSNRLDENIAELRRVYADCADLSFHSLRIGELEGAMLVFHISMCDDEQLNLFILRPLASNAGNLTAATPAQLLNLLPIAAANTVRTLEDAIDVISNGMPLLFIDGSEEALSFGLQKIEHRSIEEPSAGCLVQ</sequence>
<accession>A0A1I2I6M7</accession>
<dbReference type="EMBL" id="FONN01000031">
    <property type="protein sequence ID" value="SFF37962.1"/>
    <property type="molecule type" value="Genomic_DNA"/>
</dbReference>
<keyword evidence="4" id="KW-1185">Reference proteome</keyword>
<dbReference type="GO" id="GO:0009847">
    <property type="term" value="P:spore germination"/>
    <property type="evidence" value="ECO:0007669"/>
    <property type="project" value="InterPro"/>
</dbReference>
<protein>
    <submittedName>
        <fullName evidence="3">GerA spore germination protein</fullName>
    </submittedName>
</protein>
<name>A0A1I2I6M7_9BACL</name>
<dbReference type="OrthoDB" id="1726708at2"/>
<feature type="compositionally biased region" description="Polar residues" evidence="2">
    <location>
        <begin position="18"/>
        <end position="33"/>
    </location>
</feature>
<feature type="compositionally biased region" description="Basic residues" evidence="2">
    <location>
        <begin position="1"/>
        <end position="13"/>
    </location>
</feature>
<evidence type="ECO:0000256" key="1">
    <source>
        <dbReference type="ARBA" id="ARBA00023136"/>
    </source>
</evidence>
<gene>
    <name evidence="3" type="ORF">SAMN04487969_13133</name>
</gene>
<keyword evidence="1" id="KW-0472">Membrane</keyword>
<dbReference type="Proteomes" id="UP000183410">
    <property type="component" value="Unassembled WGS sequence"/>
</dbReference>
<dbReference type="AlphaFoldDB" id="A0A1I2I6M7"/>
<organism evidence="3 4">
    <name type="scientific">Paenibacillus algorifonticola</name>
    <dbReference type="NCBI Taxonomy" id="684063"/>
    <lineage>
        <taxon>Bacteria</taxon>
        <taxon>Bacillati</taxon>
        <taxon>Bacillota</taxon>
        <taxon>Bacilli</taxon>
        <taxon>Bacillales</taxon>
        <taxon>Paenibacillaceae</taxon>
        <taxon>Paenibacillus</taxon>
    </lineage>
</organism>
<feature type="region of interest" description="Disordered" evidence="2">
    <location>
        <begin position="1"/>
        <end position="33"/>
    </location>
</feature>
<dbReference type="RefSeq" id="WP_046229793.1">
    <property type="nucleotide sequence ID" value="NZ_FONN01000031.1"/>
</dbReference>